<feature type="transmembrane region" description="Helical" evidence="1">
    <location>
        <begin position="7"/>
        <end position="26"/>
    </location>
</feature>
<accession>A0A345ZCS8</accession>
<keyword evidence="1" id="KW-1133">Transmembrane helix</keyword>
<organism evidence="2 3">
    <name type="scientific">Candidatus Chromulinivorax destructor</name>
    <dbReference type="NCBI Taxonomy" id="2066483"/>
    <lineage>
        <taxon>Bacteria</taxon>
        <taxon>Candidatus Babelota</taxon>
        <taxon>Candidatus Babeliae</taxon>
        <taxon>Candidatus Babeliales</taxon>
        <taxon>Candidatus Chromulinivoraceae</taxon>
        <taxon>Candidatus Chromulinivorax</taxon>
    </lineage>
</organism>
<keyword evidence="1" id="KW-0472">Membrane</keyword>
<dbReference type="Proteomes" id="UP000254834">
    <property type="component" value="Chromosome"/>
</dbReference>
<name>A0A345ZCS8_9BACT</name>
<reference evidence="2 3" key="1">
    <citation type="submission" date="2017-12" db="EMBL/GenBank/DDBJ databases">
        <title>Chromulinavorax destructans is a abundant pathogen of dominant heterotrophic picoflagllates.</title>
        <authorList>
            <person name="Deeg C.M."/>
            <person name="Zimmer M."/>
            <person name="Suttle C.A."/>
        </authorList>
    </citation>
    <scope>NUCLEOTIDE SEQUENCE [LARGE SCALE GENOMIC DNA]</scope>
    <source>
        <strain evidence="2 3">SeV1</strain>
    </source>
</reference>
<gene>
    <name evidence="2" type="ORF">C0J27_05180</name>
</gene>
<dbReference type="KEGG" id="cdes:C0J27_05180"/>
<evidence type="ECO:0000313" key="3">
    <source>
        <dbReference type="Proteomes" id="UP000254834"/>
    </source>
</evidence>
<proteinExistence type="predicted"/>
<evidence type="ECO:0000256" key="1">
    <source>
        <dbReference type="SAM" id="Phobius"/>
    </source>
</evidence>
<dbReference type="RefSeq" id="WP_115586110.1">
    <property type="nucleotide sequence ID" value="NZ_CP025544.1"/>
</dbReference>
<sequence length="132" mass="15037">MIKKVSYNFLLGVCMVTIMTHMTIGLSENNEVNSEFVVKKKTKKESITSIKEDIASELELSLRQISKNIAEQARVQQQIFDKFKDLLGAGESETSVFGGTVQQLKAQRDKLQVFHNKLVHQYHELQTFPGCF</sequence>
<protein>
    <submittedName>
        <fullName evidence="2">Uncharacterized protein</fullName>
    </submittedName>
</protein>
<keyword evidence="1" id="KW-0812">Transmembrane</keyword>
<dbReference type="EMBL" id="CP025544">
    <property type="protein sequence ID" value="AXK61095.1"/>
    <property type="molecule type" value="Genomic_DNA"/>
</dbReference>
<keyword evidence="3" id="KW-1185">Reference proteome</keyword>
<dbReference type="AlphaFoldDB" id="A0A345ZCS8"/>
<evidence type="ECO:0000313" key="2">
    <source>
        <dbReference type="EMBL" id="AXK61095.1"/>
    </source>
</evidence>